<dbReference type="SMART" id="SM00389">
    <property type="entry name" value="HOX"/>
    <property type="match status" value="1"/>
</dbReference>
<dbReference type="InterPro" id="IPR020479">
    <property type="entry name" value="HD_metazoa"/>
</dbReference>
<dbReference type="GO" id="GO:0003677">
    <property type="term" value="F:DNA binding"/>
    <property type="evidence" value="ECO:0007669"/>
    <property type="project" value="UniProtKB-UniRule"/>
</dbReference>
<evidence type="ECO:0000313" key="13">
    <source>
        <dbReference type="EMBL" id="KAL3836458.1"/>
    </source>
</evidence>
<evidence type="ECO:0000256" key="4">
    <source>
        <dbReference type="ARBA" id="ARBA00023125"/>
    </source>
</evidence>
<name>A0ABD3TJD5_SINWO</name>
<evidence type="ECO:0000259" key="12">
    <source>
        <dbReference type="PROSITE" id="PS50071"/>
    </source>
</evidence>
<dbReference type="InterPro" id="IPR017970">
    <property type="entry name" value="Homeobox_CS"/>
</dbReference>
<keyword evidence="3" id="KW-0805">Transcription regulation</keyword>
<comment type="subcellular location">
    <subcellularLocation>
        <location evidence="1 9 10">Nucleus</location>
    </subcellularLocation>
</comment>
<dbReference type="GO" id="GO:0005634">
    <property type="term" value="C:nucleus"/>
    <property type="evidence" value="ECO:0007669"/>
    <property type="project" value="UniProtKB-SubCell"/>
</dbReference>
<dbReference type="InterPro" id="IPR001356">
    <property type="entry name" value="HD"/>
</dbReference>
<dbReference type="Gene3D" id="1.10.10.60">
    <property type="entry name" value="Homeodomain-like"/>
    <property type="match status" value="1"/>
</dbReference>
<protein>
    <recommendedName>
        <fullName evidence="12">Homeobox domain-containing protein</fullName>
    </recommendedName>
</protein>
<evidence type="ECO:0000256" key="6">
    <source>
        <dbReference type="ARBA" id="ARBA00023159"/>
    </source>
</evidence>
<keyword evidence="5 9" id="KW-0371">Homeobox</keyword>
<keyword evidence="14" id="KW-1185">Reference proteome</keyword>
<feature type="DNA-binding region" description="Homeobox" evidence="9">
    <location>
        <begin position="168"/>
        <end position="227"/>
    </location>
</feature>
<proteinExistence type="predicted"/>
<evidence type="ECO:0000256" key="10">
    <source>
        <dbReference type="RuleBase" id="RU000682"/>
    </source>
</evidence>
<feature type="region of interest" description="Disordered" evidence="11">
    <location>
        <begin position="107"/>
        <end position="145"/>
    </location>
</feature>
<gene>
    <name evidence="13" type="ORF">ACJMK2_021890</name>
</gene>
<sequence length="272" mass="31018">MDHHQLYRVNTSNFNHLTPSFSPNYGISNAFQRYHEFGSQFYSGGSIGNLSGINYSYYPPAWTIPAISTTFSDFNNSHHSGTDVKESRIGQECFTVTSRIGQTNCVDTFPKAGQDSVTDDEDEERRGGPSPFGGQISNSSSESISKSTVNSLSGALQSEFKLDLSVKPRKERTAFSKHQIRELEREFCLHNYLTRLRRYEIAVSLDLTERQVKVWFQNRRMKWKRVKGAQLFKDKVTGQLRSIISQESTMLSECEQSDDKSCMDFHLECESL</sequence>
<evidence type="ECO:0000256" key="2">
    <source>
        <dbReference type="ARBA" id="ARBA00022473"/>
    </source>
</evidence>
<dbReference type="CDD" id="cd00086">
    <property type="entry name" value="homeodomain"/>
    <property type="match status" value="1"/>
</dbReference>
<accession>A0ABD3TJD5</accession>
<evidence type="ECO:0000313" key="14">
    <source>
        <dbReference type="Proteomes" id="UP001634394"/>
    </source>
</evidence>
<evidence type="ECO:0000256" key="9">
    <source>
        <dbReference type="PROSITE-ProRule" id="PRU00108"/>
    </source>
</evidence>
<keyword evidence="2" id="KW-0217">Developmental protein</keyword>
<dbReference type="EMBL" id="JBJQND010000018">
    <property type="protein sequence ID" value="KAL3836458.1"/>
    <property type="molecule type" value="Genomic_DNA"/>
</dbReference>
<evidence type="ECO:0000256" key="1">
    <source>
        <dbReference type="ARBA" id="ARBA00004123"/>
    </source>
</evidence>
<dbReference type="PROSITE" id="PS50071">
    <property type="entry name" value="HOMEOBOX_2"/>
    <property type="match status" value="1"/>
</dbReference>
<keyword evidence="6" id="KW-0010">Activator</keyword>
<comment type="caution">
    <text evidence="13">The sequence shown here is derived from an EMBL/GenBank/DDBJ whole genome shotgun (WGS) entry which is preliminary data.</text>
</comment>
<dbReference type="InterPro" id="IPR042634">
    <property type="entry name" value="MOX-1/MOX-2"/>
</dbReference>
<evidence type="ECO:0000256" key="3">
    <source>
        <dbReference type="ARBA" id="ARBA00023015"/>
    </source>
</evidence>
<keyword evidence="8 9" id="KW-0539">Nucleus</keyword>
<evidence type="ECO:0000256" key="11">
    <source>
        <dbReference type="SAM" id="MobiDB-lite"/>
    </source>
</evidence>
<dbReference type="PROSITE" id="PS00027">
    <property type="entry name" value="HOMEOBOX_1"/>
    <property type="match status" value="1"/>
</dbReference>
<evidence type="ECO:0000256" key="8">
    <source>
        <dbReference type="ARBA" id="ARBA00023242"/>
    </source>
</evidence>
<feature type="domain" description="Homeobox" evidence="12">
    <location>
        <begin position="166"/>
        <end position="226"/>
    </location>
</feature>
<evidence type="ECO:0000256" key="7">
    <source>
        <dbReference type="ARBA" id="ARBA00023163"/>
    </source>
</evidence>
<dbReference type="Proteomes" id="UP001634394">
    <property type="component" value="Unassembled WGS sequence"/>
</dbReference>
<reference evidence="13 14" key="1">
    <citation type="submission" date="2024-11" db="EMBL/GenBank/DDBJ databases">
        <title>Chromosome-level genome assembly of the freshwater bivalve Anodonta woodiana.</title>
        <authorList>
            <person name="Chen X."/>
        </authorList>
    </citation>
    <scope>NUCLEOTIDE SEQUENCE [LARGE SCALE GENOMIC DNA]</scope>
    <source>
        <strain evidence="13">MN2024</strain>
        <tissue evidence="13">Gills</tissue>
    </source>
</reference>
<organism evidence="13 14">
    <name type="scientific">Sinanodonta woodiana</name>
    <name type="common">Chinese pond mussel</name>
    <name type="synonym">Anodonta woodiana</name>
    <dbReference type="NCBI Taxonomy" id="1069815"/>
    <lineage>
        <taxon>Eukaryota</taxon>
        <taxon>Metazoa</taxon>
        <taxon>Spiralia</taxon>
        <taxon>Lophotrochozoa</taxon>
        <taxon>Mollusca</taxon>
        <taxon>Bivalvia</taxon>
        <taxon>Autobranchia</taxon>
        <taxon>Heteroconchia</taxon>
        <taxon>Palaeoheterodonta</taxon>
        <taxon>Unionida</taxon>
        <taxon>Unionoidea</taxon>
        <taxon>Unionidae</taxon>
        <taxon>Unioninae</taxon>
        <taxon>Sinanodonta</taxon>
    </lineage>
</organism>
<dbReference type="SUPFAM" id="SSF46689">
    <property type="entry name" value="Homeodomain-like"/>
    <property type="match status" value="1"/>
</dbReference>
<dbReference type="InterPro" id="IPR009057">
    <property type="entry name" value="Homeodomain-like_sf"/>
</dbReference>
<keyword evidence="7" id="KW-0804">Transcription</keyword>
<keyword evidence="4 9" id="KW-0238">DNA-binding</keyword>
<dbReference type="Pfam" id="PF00046">
    <property type="entry name" value="Homeodomain"/>
    <property type="match status" value="1"/>
</dbReference>
<evidence type="ECO:0000256" key="5">
    <source>
        <dbReference type="ARBA" id="ARBA00023155"/>
    </source>
</evidence>
<dbReference type="PRINTS" id="PR00024">
    <property type="entry name" value="HOMEOBOX"/>
</dbReference>
<dbReference type="PANTHER" id="PTHR24328:SF7">
    <property type="entry name" value="BUTTONLESS"/>
    <property type="match status" value="1"/>
</dbReference>
<dbReference type="PANTHER" id="PTHR24328">
    <property type="entry name" value="HOMEOBOX PROTEIN MOX"/>
    <property type="match status" value="1"/>
</dbReference>
<dbReference type="AlphaFoldDB" id="A0ABD3TJD5"/>